<sequence>MGRVVEGAAEVTDAAGLVWTVVTFPFRVLKAVLDVFT</sequence>
<evidence type="ECO:0000313" key="1">
    <source>
        <dbReference type="EMBL" id="PRY11549.1"/>
    </source>
</evidence>
<proteinExistence type="predicted"/>
<evidence type="ECO:0000313" key="2">
    <source>
        <dbReference type="Proteomes" id="UP000238083"/>
    </source>
</evidence>
<keyword evidence="2" id="KW-1185">Reference proteome</keyword>
<accession>A0A2T0QYV0</accession>
<dbReference type="EMBL" id="PVZF01000013">
    <property type="protein sequence ID" value="PRY11549.1"/>
    <property type="molecule type" value="Genomic_DNA"/>
</dbReference>
<comment type="caution">
    <text evidence="1">The sequence shown here is derived from an EMBL/GenBank/DDBJ whole genome shotgun (WGS) entry which is preliminary data.</text>
</comment>
<organism evidence="1 2">
    <name type="scientific">Kineococcus rhizosphaerae</name>
    <dbReference type="NCBI Taxonomy" id="559628"/>
    <lineage>
        <taxon>Bacteria</taxon>
        <taxon>Bacillati</taxon>
        <taxon>Actinomycetota</taxon>
        <taxon>Actinomycetes</taxon>
        <taxon>Kineosporiales</taxon>
        <taxon>Kineosporiaceae</taxon>
        <taxon>Kineococcus</taxon>
    </lineage>
</organism>
<gene>
    <name evidence="1" type="ORF">CLV37_113173</name>
</gene>
<protein>
    <submittedName>
        <fullName evidence="1">Uncharacterized protein</fullName>
    </submittedName>
</protein>
<dbReference type="AlphaFoldDB" id="A0A2T0QYV0"/>
<dbReference type="Proteomes" id="UP000238083">
    <property type="component" value="Unassembled WGS sequence"/>
</dbReference>
<reference evidence="1 2" key="1">
    <citation type="submission" date="2018-03" db="EMBL/GenBank/DDBJ databases">
        <title>Genomic Encyclopedia of Archaeal and Bacterial Type Strains, Phase II (KMG-II): from individual species to whole genera.</title>
        <authorList>
            <person name="Goeker M."/>
        </authorList>
    </citation>
    <scope>NUCLEOTIDE SEQUENCE [LARGE SCALE GENOMIC DNA]</scope>
    <source>
        <strain evidence="1 2">DSM 19711</strain>
    </source>
</reference>
<name>A0A2T0QYV0_9ACTN</name>